<keyword evidence="3" id="KW-1185">Reference proteome</keyword>
<proteinExistence type="predicted"/>
<dbReference type="Proteomes" id="UP000314981">
    <property type="component" value="Chromosome 23"/>
</dbReference>
<accession>A0A4W2BY59</accession>
<protein>
    <submittedName>
        <fullName evidence="2">Uncharacterized protein</fullName>
    </submittedName>
</protein>
<dbReference type="STRING" id="30522.A0A4W2BY59"/>
<reference evidence="2 3" key="1">
    <citation type="submission" date="2018-11" db="EMBL/GenBank/DDBJ databases">
        <title>Haplotype-resolved cattle genomes.</title>
        <authorList>
            <person name="Low W.Y."/>
            <person name="Tearle R."/>
            <person name="Bickhart D.M."/>
            <person name="Rosen B.D."/>
            <person name="Koren S."/>
            <person name="Rhie A."/>
            <person name="Hiendleder S."/>
            <person name="Phillippy A.M."/>
            <person name="Smith T.P.L."/>
            <person name="Williams J.L."/>
        </authorList>
    </citation>
    <scope>NUCLEOTIDE SEQUENCE [LARGE SCALE GENOMIC DNA]</scope>
</reference>
<organism evidence="2 3">
    <name type="scientific">Bos indicus x Bos taurus</name>
    <name type="common">Hybrid cattle</name>
    <dbReference type="NCBI Taxonomy" id="30522"/>
    <lineage>
        <taxon>Eukaryota</taxon>
        <taxon>Metazoa</taxon>
        <taxon>Chordata</taxon>
        <taxon>Craniata</taxon>
        <taxon>Vertebrata</taxon>
        <taxon>Euteleostomi</taxon>
        <taxon>Mammalia</taxon>
        <taxon>Eutheria</taxon>
        <taxon>Laurasiatheria</taxon>
        <taxon>Artiodactyla</taxon>
        <taxon>Ruminantia</taxon>
        <taxon>Pecora</taxon>
        <taxon>Bovidae</taxon>
        <taxon>Bovinae</taxon>
        <taxon>Bos</taxon>
    </lineage>
</organism>
<evidence type="ECO:0000313" key="3">
    <source>
        <dbReference type="Proteomes" id="UP000314981"/>
    </source>
</evidence>
<dbReference type="Ensembl" id="ENSBIXT00000006084.1">
    <property type="protein sequence ID" value="ENSBIXP00000005279.1"/>
    <property type="gene ID" value="ENSBIXG00000011501.1"/>
</dbReference>
<name>A0A4W2BY59_BOBOX</name>
<evidence type="ECO:0000313" key="2">
    <source>
        <dbReference type="Ensembl" id="ENSBIXP00000005279.1"/>
    </source>
</evidence>
<feature type="region of interest" description="Disordered" evidence="1">
    <location>
        <begin position="43"/>
        <end position="63"/>
    </location>
</feature>
<evidence type="ECO:0000256" key="1">
    <source>
        <dbReference type="SAM" id="MobiDB-lite"/>
    </source>
</evidence>
<sequence>MEAGPSHCRGHVELTRQKNTTKLSDRVKGKRRDAGFLLPLASRGTQRSCSRSRKRQTGRKNPSCGFMSSPLALYLCAWSQSHHVGVFSWRAHRSQHLWQPLCPESAGVPFVLSSPQVPSLSVGHSWG</sequence>
<feature type="region of interest" description="Disordered" evidence="1">
    <location>
        <begin position="1"/>
        <end position="28"/>
    </location>
</feature>
<dbReference type="OMA" id="CSAHRSQ"/>
<reference evidence="2" key="2">
    <citation type="submission" date="2025-08" db="UniProtKB">
        <authorList>
            <consortium name="Ensembl"/>
        </authorList>
    </citation>
    <scope>IDENTIFICATION</scope>
</reference>
<reference evidence="2" key="3">
    <citation type="submission" date="2025-09" db="UniProtKB">
        <authorList>
            <consortium name="Ensembl"/>
        </authorList>
    </citation>
    <scope>IDENTIFICATION</scope>
</reference>
<dbReference type="AlphaFoldDB" id="A0A4W2BY59"/>